<evidence type="ECO:0000313" key="3">
    <source>
        <dbReference type="EMBL" id="TBN53562.1"/>
    </source>
</evidence>
<dbReference type="PROSITE" id="PS50921">
    <property type="entry name" value="ANTAR"/>
    <property type="match status" value="1"/>
</dbReference>
<dbReference type="InterPro" id="IPR036388">
    <property type="entry name" value="WH-like_DNA-bd_sf"/>
</dbReference>
<dbReference type="AlphaFoldDB" id="A0A4Q9GHM9"/>
<sequence length="216" mass="23585">MTLSPVQNFRGMRALIFASGEGGIDTLASVLNKLGLAVERPGVPANAAAVDASSFDSARDVLFIDGDLEGVLEPSAIKAGLPPVAVIGLVGVEAPSRLKGLMLQGATAFLRKPVYAGAVYTTLFLGVNQYLQRKTLADQLSEHQDRRRRRRLVIKTIVRIMEEHAIDDDEAYAFLRRDSMRSRLSLEDYCEQQLACRSEPTGSSENAPVELTLARR</sequence>
<dbReference type="GO" id="GO:0003723">
    <property type="term" value="F:RNA binding"/>
    <property type="evidence" value="ECO:0007669"/>
    <property type="project" value="InterPro"/>
</dbReference>
<dbReference type="EMBL" id="SIUB01000003">
    <property type="protein sequence ID" value="TBN53562.1"/>
    <property type="molecule type" value="Genomic_DNA"/>
</dbReference>
<dbReference type="Pfam" id="PF03861">
    <property type="entry name" value="ANTAR"/>
    <property type="match status" value="1"/>
</dbReference>
<keyword evidence="4" id="KW-1185">Reference proteome</keyword>
<protein>
    <submittedName>
        <fullName evidence="3">ANTAR domain-containing protein</fullName>
    </submittedName>
</protein>
<proteinExistence type="predicted"/>
<dbReference type="RefSeq" id="WP_131002496.1">
    <property type="nucleotide sequence ID" value="NZ_JBHSZR010000003.1"/>
</dbReference>
<evidence type="ECO:0000259" key="2">
    <source>
        <dbReference type="PROSITE" id="PS50921"/>
    </source>
</evidence>
<dbReference type="InterPro" id="IPR011006">
    <property type="entry name" value="CheY-like_superfamily"/>
</dbReference>
<gene>
    <name evidence="3" type="ORF">EYR15_07010</name>
</gene>
<reference evidence="3 4" key="1">
    <citation type="submission" date="2019-02" db="EMBL/GenBank/DDBJ databases">
        <title>Hansschlegelia quercus sp. nov., a novel methylotrophic bacterium from buds of oak (Quercus robur L.).</title>
        <authorList>
            <person name="Agafonova N.V."/>
            <person name="Kaparullina E.N."/>
            <person name="Grouzdev D.S."/>
            <person name="Doronina N.V."/>
        </authorList>
    </citation>
    <scope>NUCLEOTIDE SEQUENCE [LARGE SCALE GENOMIC DNA]</scope>
    <source>
        <strain evidence="3 4">Dub</strain>
    </source>
</reference>
<evidence type="ECO:0000256" key="1">
    <source>
        <dbReference type="SAM" id="MobiDB-lite"/>
    </source>
</evidence>
<dbReference type="Proteomes" id="UP000291613">
    <property type="component" value="Unassembled WGS sequence"/>
</dbReference>
<dbReference type="SUPFAM" id="SSF52172">
    <property type="entry name" value="CheY-like"/>
    <property type="match status" value="1"/>
</dbReference>
<name>A0A4Q9GHM9_9HYPH</name>
<comment type="caution">
    <text evidence="3">The sequence shown here is derived from an EMBL/GenBank/DDBJ whole genome shotgun (WGS) entry which is preliminary data.</text>
</comment>
<accession>A0A4Q9GHM9</accession>
<dbReference type="OrthoDB" id="6159164at2"/>
<dbReference type="Gene3D" id="1.10.10.10">
    <property type="entry name" value="Winged helix-like DNA-binding domain superfamily/Winged helix DNA-binding domain"/>
    <property type="match status" value="1"/>
</dbReference>
<dbReference type="InterPro" id="IPR005561">
    <property type="entry name" value="ANTAR"/>
</dbReference>
<evidence type="ECO:0000313" key="4">
    <source>
        <dbReference type="Proteomes" id="UP000291613"/>
    </source>
</evidence>
<feature type="region of interest" description="Disordered" evidence="1">
    <location>
        <begin position="197"/>
        <end position="216"/>
    </location>
</feature>
<dbReference type="Gene3D" id="3.40.50.2300">
    <property type="match status" value="1"/>
</dbReference>
<organism evidence="3 4">
    <name type="scientific">Hansschlegelia quercus</name>
    <dbReference type="NCBI Taxonomy" id="2528245"/>
    <lineage>
        <taxon>Bacteria</taxon>
        <taxon>Pseudomonadati</taxon>
        <taxon>Pseudomonadota</taxon>
        <taxon>Alphaproteobacteria</taxon>
        <taxon>Hyphomicrobiales</taxon>
        <taxon>Methylopilaceae</taxon>
        <taxon>Hansschlegelia</taxon>
    </lineage>
</organism>
<feature type="domain" description="ANTAR" evidence="2">
    <location>
        <begin position="133"/>
        <end position="194"/>
    </location>
</feature>
<dbReference type="SMART" id="SM01012">
    <property type="entry name" value="ANTAR"/>
    <property type="match status" value="1"/>
</dbReference>